<evidence type="ECO:0000313" key="1">
    <source>
        <dbReference type="EMBL" id="MBE0345971.1"/>
    </source>
</evidence>
<accession>A0A8I0MV85</accession>
<sequence length="42" mass="5075">MHPQLRLLDKKRVQVRTFTVYLLLSTLIHSIERLLKEYIVIP</sequence>
<name>A0A8I0MV85_9GAMM</name>
<dbReference type="Proteomes" id="UP000660708">
    <property type="component" value="Unassembled WGS sequence"/>
</dbReference>
<dbReference type="AlphaFoldDB" id="A0A8I0MV85"/>
<evidence type="ECO:0000313" key="2">
    <source>
        <dbReference type="Proteomes" id="UP000660708"/>
    </source>
</evidence>
<gene>
    <name evidence="1" type="ORF">PPEP_a0965</name>
</gene>
<reference evidence="1 2" key="1">
    <citation type="submission" date="2015-06" db="EMBL/GenBank/DDBJ databases">
        <title>Genome sequence of Pseudoalteromonas peptidolytica.</title>
        <authorList>
            <person name="Xie B.-B."/>
            <person name="Rong J.-C."/>
            <person name="Qin Q.-L."/>
            <person name="Zhang Y.-Z."/>
        </authorList>
    </citation>
    <scope>NUCLEOTIDE SEQUENCE [LARGE SCALE GENOMIC DNA]</scope>
    <source>
        <strain evidence="1 2">F12-50-A1</strain>
    </source>
</reference>
<organism evidence="1 2">
    <name type="scientific">Pseudoalteromonas peptidolytica F12-50-A1</name>
    <dbReference type="NCBI Taxonomy" id="1315280"/>
    <lineage>
        <taxon>Bacteria</taxon>
        <taxon>Pseudomonadati</taxon>
        <taxon>Pseudomonadota</taxon>
        <taxon>Gammaproteobacteria</taxon>
        <taxon>Alteromonadales</taxon>
        <taxon>Pseudoalteromonadaceae</taxon>
        <taxon>Pseudoalteromonas</taxon>
    </lineage>
</organism>
<protein>
    <submittedName>
        <fullName evidence="1">Uncharacterized protein</fullName>
    </submittedName>
</protein>
<comment type="caution">
    <text evidence="1">The sequence shown here is derived from an EMBL/GenBank/DDBJ whole genome shotgun (WGS) entry which is preliminary data.</text>
</comment>
<dbReference type="EMBL" id="AQHF01000020">
    <property type="protein sequence ID" value="MBE0345971.1"/>
    <property type="molecule type" value="Genomic_DNA"/>
</dbReference>
<proteinExistence type="predicted"/>
<keyword evidence="2" id="KW-1185">Reference proteome</keyword>